<accession>A0A2S4KXP7</accession>
<reference evidence="2 3" key="1">
    <citation type="submission" date="2018-01" db="EMBL/GenBank/DDBJ databases">
        <title>Harnessing the power of phylogenomics to disentangle the directionality and signatures of interkingdom host jumping in the parasitic fungal genus Tolypocladium.</title>
        <authorList>
            <person name="Quandt C.A."/>
            <person name="Patterson W."/>
            <person name="Spatafora J.W."/>
        </authorList>
    </citation>
    <scope>NUCLEOTIDE SEQUENCE [LARGE SCALE GENOMIC DNA]</scope>
    <source>
        <strain evidence="2 3">NRBC 100945</strain>
    </source>
</reference>
<dbReference type="AlphaFoldDB" id="A0A2S4KXP7"/>
<dbReference type="STRING" id="94208.A0A2S4KXP7"/>
<feature type="chain" id="PRO_5015416033" description="Fungal specific transcription factor" evidence="1">
    <location>
        <begin position="17"/>
        <end position="200"/>
    </location>
</feature>
<dbReference type="EMBL" id="PKSG01000479">
    <property type="protein sequence ID" value="POR34954.1"/>
    <property type="molecule type" value="Genomic_DNA"/>
</dbReference>
<dbReference type="OrthoDB" id="10031947at2759"/>
<gene>
    <name evidence="2" type="ORF">TPAR_04866</name>
</gene>
<protein>
    <recommendedName>
        <fullName evidence="4">Fungal specific transcription factor</fullName>
    </recommendedName>
</protein>
<evidence type="ECO:0008006" key="4">
    <source>
        <dbReference type="Google" id="ProtNLM"/>
    </source>
</evidence>
<dbReference type="Proteomes" id="UP000237481">
    <property type="component" value="Unassembled WGS sequence"/>
</dbReference>
<keyword evidence="3" id="KW-1185">Reference proteome</keyword>
<comment type="caution">
    <text evidence="2">The sequence shown here is derived from an EMBL/GenBank/DDBJ whole genome shotgun (WGS) entry which is preliminary data.</text>
</comment>
<keyword evidence="1" id="KW-0732">Signal</keyword>
<evidence type="ECO:0000313" key="2">
    <source>
        <dbReference type="EMBL" id="POR34954.1"/>
    </source>
</evidence>
<evidence type="ECO:0000256" key="1">
    <source>
        <dbReference type="SAM" id="SignalP"/>
    </source>
</evidence>
<name>A0A2S4KXP7_9HYPO</name>
<evidence type="ECO:0000313" key="3">
    <source>
        <dbReference type="Proteomes" id="UP000237481"/>
    </source>
</evidence>
<feature type="signal peptide" evidence="1">
    <location>
        <begin position="1"/>
        <end position="16"/>
    </location>
</feature>
<proteinExistence type="predicted"/>
<organism evidence="2 3">
    <name type="scientific">Tolypocladium paradoxum</name>
    <dbReference type="NCBI Taxonomy" id="94208"/>
    <lineage>
        <taxon>Eukaryota</taxon>
        <taxon>Fungi</taxon>
        <taxon>Dikarya</taxon>
        <taxon>Ascomycota</taxon>
        <taxon>Pezizomycotina</taxon>
        <taxon>Sordariomycetes</taxon>
        <taxon>Hypocreomycetidae</taxon>
        <taxon>Hypocreales</taxon>
        <taxon>Ophiocordycipitaceae</taxon>
        <taxon>Tolypocladium</taxon>
    </lineage>
</organism>
<sequence length="200" mass="22261">MTFWAVLPYAVSLATSVGYQSLRNSDIPNTRKRAYDIFHRSCDILDRLSRNFLSARMMARLAKNTLQEVERVSVSKPKNQGLVRSRDEVQSADADFASGQEVQTVPSTEGVSNLPSYSPHLRLGGISAMQMNDIDDMYSVTDEASVAFNGIAFTNIGEIFDAFDGSFDLGRVDALFSTNLNPTMPLMPKEWIDLQSAEYQ</sequence>